<reference evidence="3" key="1">
    <citation type="submission" date="2016-06" db="EMBL/GenBank/DDBJ databases">
        <title>Parallel loss of symbiosis genes in relatives of nitrogen-fixing non-legume Parasponia.</title>
        <authorList>
            <person name="Van Velzen R."/>
            <person name="Holmer R."/>
            <person name="Bu F."/>
            <person name="Rutten L."/>
            <person name="Van Zeijl A."/>
            <person name="Liu W."/>
            <person name="Santuari L."/>
            <person name="Cao Q."/>
            <person name="Sharma T."/>
            <person name="Shen D."/>
            <person name="Roswanjaya Y."/>
            <person name="Wardhani T."/>
            <person name="Kalhor M.S."/>
            <person name="Jansen J."/>
            <person name="Van den Hoogen J."/>
            <person name="Gungor B."/>
            <person name="Hartog M."/>
            <person name="Hontelez J."/>
            <person name="Verver J."/>
            <person name="Yang W.-C."/>
            <person name="Schijlen E."/>
            <person name="Repin R."/>
            <person name="Schilthuizen M."/>
            <person name="Schranz E."/>
            <person name="Heidstra R."/>
            <person name="Miyata K."/>
            <person name="Fedorova E."/>
            <person name="Kohlen W."/>
            <person name="Bisseling T."/>
            <person name="Smit S."/>
            <person name="Geurts R."/>
        </authorList>
    </citation>
    <scope>NUCLEOTIDE SEQUENCE [LARGE SCALE GENOMIC DNA]</scope>
    <source>
        <strain evidence="3">cv. RG33-2</strain>
    </source>
</reference>
<evidence type="ECO:0000256" key="1">
    <source>
        <dbReference type="SAM" id="SignalP"/>
    </source>
</evidence>
<dbReference type="EMBL" id="JXTC01000156">
    <property type="protein sequence ID" value="PON84858.1"/>
    <property type="molecule type" value="Genomic_DNA"/>
</dbReference>
<gene>
    <name evidence="2" type="ORF">TorRG33x02_194100</name>
</gene>
<accession>A0A2P5EH37</accession>
<evidence type="ECO:0000313" key="3">
    <source>
        <dbReference type="Proteomes" id="UP000237000"/>
    </source>
</evidence>
<dbReference type="Proteomes" id="UP000237000">
    <property type="component" value="Unassembled WGS sequence"/>
</dbReference>
<comment type="caution">
    <text evidence="2">The sequence shown here is derived from an EMBL/GenBank/DDBJ whole genome shotgun (WGS) entry which is preliminary data.</text>
</comment>
<name>A0A2P5EH37_TREOI</name>
<keyword evidence="3" id="KW-1185">Reference proteome</keyword>
<proteinExistence type="predicted"/>
<feature type="signal peptide" evidence="1">
    <location>
        <begin position="1"/>
        <end position="19"/>
    </location>
</feature>
<organism evidence="2 3">
    <name type="scientific">Trema orientale</name>
    <name type="common">Charcoal tree</name>
    <name type="synonym">Celtis orientalis</name>
    <dbReference type="NCBI Taxonomy" id="63057"/>
    <lineage>
        <taxon>Eukaryota</taxon>
        <taxon>Viridiplantae</taxon>
        <taxon>Streptophyta</taxon>
        <taxon>Embryophyta</taxon>
        <taxon>Tracheophyta</taxon>
        <taxon>Spermatophyta</taxon>
        <taxon>Magnoliopsida</taxon>
        <taxon>eudicotyledons</taxon>
        <taxon>Gunneridae</taxon>
        <taxon>Pentapetalae</taxon>
        <taxon>rosids</taxon>
        <taxon>fabids</taxon>
        <taxon>Rosales</taxon>
        <taxon>Cannabaceae</taxon>
        <taxon>Trema</taxon>
    </lineage>
</organism>
<feature type="chain" id="PRO_5015198491" evidence="1">
    <location>
        <begin position="20"/>
        <end position="124"/>
    </location>
</feature>
<protein>
    <submittedName>
        <fullName evidence="2">Uncharacterized protein</fullName>
    </submittedName>
</protein>
<sequence>LACAAALRLAFQLASQCFGVDLIDQVVGIINGLLEIIKPLLHCLVSDFSSASMSSRPADDKVVFSSFTSFTMDSFPLKKFTTSESNLAANASRRAERSAPPTNSAAMTFKHLSIAKQIRNREIM</sequence>
<evidence type="ECO:0000313" key="2">
    <source>
        <dbReference type="EMBL" id="PON84858.1"/>
    </source>
</evidence>
<keyword evidence="1" id="KW-0732">Signal</keyword>
<dbReference type="InParanoid" id="A0A2P5EH37"/>
<feature type="non-terminal residue" evidence="2">
    <location>
        <position position="1"/>
    </location>
</feature>
<dbReference type="AlphaFoldDB" id="A0A2P5EH37"/>